<dbReference type="EMBL" id="BAAAFA010000001">
    <property type="protein sequence ID" value="GAA0810031.1"/>
    <property type="molecule type" value="Genomic_DNA"/>
</dbReference>
<dbReference type="InterPro" id="IPR032466">
    <property type="entry name" value="Metal_Hydrolase"/>
</dbReference>
<dbReference type="SUPFAM" id="SSF51556">
    <property type="entry name" value="Metallo-dependent hydrolases"/>
    <property type="match status" value="1"/>
</dbReference>
<dbReference type="Pfam" id="PF04909">
    <property type="entry name" value="Amidohydro_2"/>
    <property type="match status" value="1"/>
</dbReference>
<comment type="caution">
    <text evidence="3">The sequence shown here is derived from an EMBL/GenBank/DDBJ whole genome shotgun (WGS) entry which is preliminary data.</text>
</comment>
<sequence>MKIFDPHIHLFDLTQGDYHWLKSQNPPFWSDKALINNSFSEQSLVLQPPLTLAGFVHIEAGFNNDEPWQEINYLEQSCNKPFASVANIDLLATSERFIETLNKLISYQSLVGVRHILDEQAHAILTNEQALINFKNLNKYALIFEVQLPLADTNKATREALVKVIHDNPNTQFVINHSGFPPMDISSKHWQQWLENLASLAELTNTVIKCSGWEMCSRNYNEQWLSQCLEGVVDIFGIKRVMLASNFPLCLFSQQSYHDYWHTIANSTFLSLCSPQQKNALLCGNALKWYQVKK</sequence>
<comment type="similarity">
    <text evidence="1">Belongs to the metallo-dependent hydrolases superfamily.</text>
</comment>
<accession>A0ABN1L2H1</accession>
<keyword evidence="4" id="KW-1185">Reference proteome</keyword>
<evidence type="ECO:0000256" key="1">
    <source>
        <dbReference type="ARBA" id="ARBA00038310"/>
    </source>
</evidence>
<dbReference type="InterPro" id="IPR006680">
    <property type="entry name" value="Amidohydro-rel"/>
</dbReference>
<organism evidence="3 4">
    <name type="scientific">Colwellia asteriadis</name>
    <dbReference type="NCBI Taxonomy" id="517723"/>
    <lineage>
        <taxon>Bacteria</taxon>
        <taxon>Pseudomonadati</taxon>
        <taxon>Pseudomonadota</taxon>
        <taxon>Gammaproteobacteria</taxon>
        <taxon>Alteromonadales</taxon>
        <taxon>Colwelliaceae</taxon>
        <taxon>Colwellia</taxon>
    </lineage>
</organism>
<dbReference type="PANTHER" id="PTHR43569:SF2">
    <property type="entry name" value="AMIDOHYDROLASE-RELATED DOMAIN-CONTAINING PROTEIN"/>
    <property type="match status" value="1"/>
</dbReference>
<dbReference type="Proteomes" id="UP001500021">
    <property type="component" value="Unassembled WGS sequence"/>
</dbReference>
<evidence type="ECO:0000313" key="4">
    <source>
        <dbReference type="Proteomes" id="UP001500021"/>
    </source>
</evidence>
<dbReference type="Gene3D" id="3.20.20.140">
    <property type="entry name" value="Metal-dependent hydrolases"/>
    <property type="match status" value="1"/>
</dbReference>
<evidence type="ECO:0000313" key="3">
    <source>
        <dbReference type="EMBL" id="GAA0810031.1"/>
    </source>
</evidence>
<reference evidence="3 4" key="1">
    <citation type="journal article" date="2019" name="Int. J. Syst. Evol. Microbiol.">
        <title>The Global Catalogue of Microorganisms (GCM) 10K type strain sequencing project: providing services to taxonomists for standard genome sequencing and annotation.</title>
        <authorList>
            <consortium name="The Broad Institute Genomics Platform"/>
            <consortium name="The Broad Institute Genome Sequencing Center for Infectious Disease"/>
            <person name="Wu L."/>
            <person name="Ma J."/>
        </authorList>
    </citation>
    <scope>NUCLEOTIDE SEQUENCE [LARGE SCALE GENOMIC DNA]</scope>
    <source>
        <strain evidence="3 4">JCM 15608</strain>
    </source>
</reference>
<dbReference type="PANTHER" id="PTHR43569">
    <property type="entry name" value="AMIDOHYDROLASE"/>
    <property type="match status" value="1"/>
</dbReference>
<protein>
    <submittedName>
        <fullName evidence="3">Amidohydrolase family protein</fullName>
    </submittedName>
</protein>
<dbReference type="RefSeq" id="WP_343813479.1">
    <property type="nucleotide sequence ID" value="NZ_BAAAFA010000001.1"/>
</dbReference>
<feature type="domain" description="Amidohydrolase-related" evidence="2">
    <location>
        <begin position="71"/>
        <end position="291"/>
    </location>
</feature>
<gene>
    <name evidence="3" type="ORF">GCM10009111_00310</name>
</gene>
<evidence type="ECO:0000259" key="2">
    <source>
        <dbReference type="Pfam" id="PF04909"/>
    </source>
</evidence>
<proteinExistence type="inferred from homology"/>
<dbReference type="InterPro" id="IPR052350">
    <property type="entry name" value="Metallo-dep_Lactonases"/>
</dbReference>
<name>A0ABN1L2H1_9GAMM</name>